<dbReference type="PANTHER" id="PTHR23028:SF53">
    <property type="entry name" value="ACYL_TRANSF_3 DOMAIN-CONTAINING PROTEIN"/>
    <property type="match status" value="1"/>
</dbReference>
<dbReference type="InterPro" id="IPR050879">
    <property type="entry name" value="Acyltransferase_3"/>
</dbReference>
<evidence type="ECO:0000313" key="5">
    <source>
        <dbReference type="EMBL" id="NHF62642.1"/>
    </source>
</evidence>
<feature type="compositionally biased region" description="Low complexity" evidence="1">
    <location>
        <begin position="459"/>
        <end position="474"/>
    </location>
</feature>
<feature type="domain" description="SGNH" evidence="4">
    <location>
        <begin position="519"/>
        <end position="745"/>
    </location>
</feature>
<sequence length="758" mass="79537">MAAPASTPLTVDAPAQRARRWRPEIQALRAFAVVAVILYHAWPARMPGGYIGVDVFFVVSGYLILGHLGHRLISTGRLDLADFWARRMRRLAPAALLVLGCTGAAVVAVVPLSLQDEQLAQLAASAVALGNWALLAQEADYLQAGQAVAPGQHFWSLSIEEQLYVAAPLLLLATVLLVSAVARRRAQTARPTQPAQPDAQRELRLRRGVVLSIVIGALALSIALSTLAVATGQPDAFLGTGGRVWEFAAGGVLALLTRRGPGRVGHASPLDGQARQQAEQAENAGRARSAARWAGWILLGASTLLYGPETPFPGVGALPVVAGTLLIIAAGTPLQPRGIAWLAAWRPVQWVGGVSYAAYLWHWPLIVLLPWVTLHPLTALEKVAIVAATLVLAWLSTRWIENPVRFGAASRAPSLRVIGIGGLASLLVAGALWGGAQTAQARAAGAGDAAEVTRGLGFPPSQDPAAPDPSAEAPLSPAECFGAPALTNPACDGVLEATGFTPTVEAASGDRAIIYSSDCRTSLDSDEVLDCAFGPVDGRPVVLVGDSHSAVWFPALEPIAEREGWRLTVYFRGACAFSTADRGSAQNRARTEACLRWVDGVSARLAEGDAPDLVLTAASTGATYRDADGEESAEAGVDGFIEAWRPLIDRGSRLVVLAEPPLLGDDGERCQLARPENPLPCSPARASALDFSDLAVEAGRELDAVILDLRDAFCTPTVCPTVIGGALVYRDADHFTATYGATLTAAVDERLQAAGLLQ</sequence>
<feature type="transmembrane region" description="Helical" evidence="2">
    <location>
        <begin position="163"/>
        <end position="182"/>
    </location>
</feature>
<dbReference type="OrthoDB" id="3404679at2"/>
<keyword evidence="2" id="KW-1133">Transmembrane helix</keyword>
<keyword evidence="2" id="KW-0812">Transmembrane</keyword>
<gene>
    <name evidence="5" type="ORF">FK219_005225</name>
</gene>
<feature type="transmembrane region" description="Helical" evidence="2">
    <location>
        <begin position="50"/>
        <end position="70"/>
    </location>
</feature>
<evidence type="ECO:0000259" key="3">
    <source>
        <dbReference type="Pfam" id="PF01757"/>
    </source>
</evidence>
<organism evidence="5 6">
    <name type="scientific">Microcella pacifica</name>
    <dbReference type="NCBI Taxonomy" id="2591847"/>
    <lineage>
        <taxon>Bacteria</taxon>
        <taxon>Bacillati</taxon>
        <taxon>Actinomycetota</taxon>
        <taxon>Actinomycetes</taxon>
        <taxon>Micrococcales</taxon>
        <taxon>Microbacteriaceae</taxon>
        <taxon>Microcella</taxon>
    </lineage>
</organism>
<feature type="transmembrane region" description="Helical" evidence="2">
    <location>
        <begin position="354"/>
        <end position="373"/>
    </location>
</feature>
<feature type="transmembrane region" description="Helical" evidence="2">
    <location>
        <begin position="27"/>
        <end position="44"/>
    </location>
</feature>
<dbReference type="PANTHER" id="PTHR23028">
    <property type="entry name" value="ACETYLTRANSFERASE"/>
    <property type="match status" value="1"/>
</dbReference>
<reference evidence="5 6" key="2">
    <citation type="submission" date="2020-03" db="EMBL/GenBank/DDBJ databases">
        <title>Chryseoglobus sp. isolated from a deep-sea seamount.</title>
        <authorList>
            <person name="Zhang D.-C."/>
        </authorList>
    </citation>
    <scope>NUCLEOTIDE SEQUENCE [LARGE SCALE GENOMIC DNA]</scope>
    <source>
        <strain evidence="5 6">KN1116</strain>
    </source>
</reference>
<evidence type="ECO:0000256" key="1">
    <source>
        <dbReference type="SAM" id="MobiDB-lite"/>
    </source>
</evidence>
<feature type="transmembrane region" description="Helical" evidence="2">
    <location>
        <begin position="91"/>
        <end position="114"/>
    </location>
</feature>
<name>A0A9E5MEK5_9MICO</name>
<feature type="domain" description="Acyltransferase 3" evidence="3">
    <location>
        <begin position="24"/>
        <end position="397"/>
    </location>
</feature>
<protein>
    <submittedName>
        <fullName evidence="5">Acyltransferase</fullName>
    </submittedName>
</protein>
<feature type="region of interest" description="Disordered" evidence="1">
    <location>
        <begin position="453"/>
        <end position="474"/>
    </location>
</feature>
<keyword evidence="5" id="KW-0808">Transferase</keyword>
<proteinExistence type="predicted"/>
<dbReference type="EMBL" id="VIKT02000006">
    <property type="protein sequence ID" value="NHF62642.1"/>
    <property type="molecule type" value="Genomic_DNA"/>
</dbReference>
<comment type="caution">
    <text evidence="5">The sequence shown here is derived from an EMBL/GenBank/DDBJ whole genome shotgun (WGS) entry which is preliminary data.</text>
</comment>
<evidence type="ECO:0000256" key="2">
    <source>
        <dbReference type="SAM" id="Phobius"/>
    </source>
</evidence>
<dbReference type="GO" id="GO:0009103">
    <property type="term" value="P:lipopolysaccharide biosynthetic process"/>
    <property type="evidence" value="ECO:0007669"/>
    <property type="project" value="TreeGrafter"/>
</dbReference>
<reference evidence="5 6" key="1">
    <citation type="submission" date="2019-06" db="EMBL/GenBank/DDBJ databases">
        <authorList>
            <person name="De-Chao Zhang Q."/>
        </authorList>
    </citation>
    <scope>NUCLEOTIDE SEQUENCE [LARGE SCALE GENOMIC DNA]</scope>
    <source>
        <strain evidence="5 6">KN1116</strain>
    </source>
</reference>
<dbReference type="RefSeq" id="WP_152582330.1">
    <property type="nucleotide sequence ID" value="NZ_VIKT02000006.1"/>
</dbReference>
<feature type="transmembrane region" description="Helical" evidence="2">
    <location>
        <begin position="314"/>
        <end position="334"/>
    </location>
</feature>
<keyword evidence="2" id="KW-0472">Membrane</keyword>
<dbReference type="GO" id="GO:0016747">
    <property type="term" value="F:acyltransferase activity, transferring groups other than amino-acyl groups"/>
    <property type="evidence" value="ECO:0007669"/>
    <property type="project" value="InterPro"/>
</dbReference>
<feature type="transmembrane region" description="Helical" evidence="2">
    <location>
        <begin position="417"/>
        <end position="436"/>
    </location>
</feature>
<evidence type="ECO:0000259" key="4">
    <source>
        <dbReference type="Pfam" id="PF19040"/>
    </source>
</evidence>
<dbReference type="InterPro" id="IPR043968">
    <property type="entry name" value="SGNH"/>
</dbReference>
<dbReference type="Pfam" id="PF19040">
    <property type="entry name" value="SGNH"/>
    <property type="match status" value="1"/>
</dbReference>
<evidence type="ECO:0000313" key="6">
    <source>
        <dbReference type="Proteomes" id="UP000818266"/>
    </source>
</evidence>
<feature type="transmembrane region" description="Helical" evidence="2">
    <location>
        <begin position="209"/>
        <end position="230"/>
    </location>
</feature>
<keyword evidence="5" id="KW-0012">Acyltransferase</keyword>
<keyword evidence="6" id="KW-1185">Reference proteome</keyword>
<accession>A0A9E5MEK5</accession>
<dbReference type="GO" id="GO:0016020">
    <property type="term" value="C:membrane"/>
    <property type="evidence" value="ECO:0007669"/>
    <property type="project" value="TreeGrafter"/>
</dbReference>
<dbReference type="Proteomes" id="UP000818266">
    <property type="component" value="Unassembled WGS sequence"/>
</dbReference>
<dbReference type="InterPro" id="IPR002656">
    <property type="entry name" value="Acyl_transf_3_dom"/>
</dbReference>
<dbReference type="AlphaFoldDB" id="A0A9E5MEK5"/>
<dbReference type="Pfam" id="PF01757">
    <property type="entry name" value="Acyl_transf_3"/>
    <property type="match status" value="1"/>
</dbReference>
<feature type="transmembrane region" description="Helical" evidence="2">
    <location>
        <begin position="379"/>
        <end position="396"/>
    </location>
</feature>